<dbReference type="Proteomes" id="UP001055153">
    <property type="component" value="Unassembled WGS sequence"/>
</dbReference>
<feature type="region of interest" description="Disordered" evidence="1">
    <location>
        <begin position="78"/>
        <end position="110"/>
    </location>
</feature>
<dbReference type="EMBL" id="BPQQ01000113">
    <property type="protein sequence ID" value="GJE04338.1"/>
    <property type="molecule type" value="Genomic_DNA"/>
</dbReference>
<name>A0ABQ4SR91_9HYPH</name>
<proteinExistence type="predicted"/>
<reference evidence="2" key="2">
    <citation type="submission" date="2021-08" db="EMBL/GenBank/DDBJ databases">
        <authorList>
            <person name="Tani A."/>
            <person name="Ola A."/>
            <person name="Ogura Y."/>
            <person name="Katsura K."/>
            <person name="Hayashi T."/>
        </authorList>
    </citation>
    <scope>NUCLEOTIDE SEQUENCE</scope>
    <source>
        <strain evidence="2">DSM 17168</strain>
    </source>
</reference>
<dbReference type="RefSeq" id="WP_238241696.1">
    <property type="nucleotide sequence ID" value="NZ_BPQQ01000113.1"/>
</dbReference>
<evidence type="ECO:0000256" key="1">
    <source>
        <dbReference type="SAM" id="MobiDB-lite"/>
    </source>
</evidence>
<sequence length="110" mass="12327">MTNPVNRCLRKLDHASAVSDTTITALVADALNELEASYGRPGDRICALKDVLHSYSERRSDRHAAPFHRFLPSIVDQRQTALSRSAPRQVERDHRRDGPRSACGTNKLYA</sequence>
<comment type="caution">
    <text evidence="2">The sequence shown here is derived from an EMBL/GenBank/DDBJ whole genome shotgun (WGS) entry which is preliminary data.</text>
</comment>
<feature type="compositionally biased region" description="Basic and acidic residues" evidence="1">
    <location>
        <begin position="89"/>
        <end position="99"/>
    </location>
</feature>
<evidence type="ECO:0000313" key="2">
    <source>
        <dbReference type="EMBL" id="GJE04338.1"/>
    </source>
</evidence>
<gene>
    <name evidence="2" type="ORF">GMJLKIPL_6299</name>
</gene>
<accession>A0ABQ4SR91</accession>
<evidence type="ECO:0000313" key="3">
    <source>
        <dbReference type="Proteomes" id="UP001055153"/>
    </source>
</evidence>
<protein>
    <submittedName>
        <fullName evidence="2">Uncharacterized protein</fullName>
    </submittedName>
</protein>
<keyword evidence="3" id="KW-1185">Reference proteome</keyword>
<organism evidence="2 3">
    <name type="scientific">Methylobacterium isbiliense</name>
    <dbReference type="NCBI Taxonomy" id="315478"/>
    <lineage>
        <taxon>Bacteria</taxon>
        <taxon>Pseudomonadati</taxon>
        <taxon>Pseudomonadota</taxon>
        <taxon>Alphaproteobacteria</taxon>
        <taxon>Hyphomicrobiales</taxon>
        <taxon>Methylobacteriaceae</taxon>
        <taxon>Methylobacterium</taxon>
    </lineage>
</organism>
<reference evidence="2" key="1">
    <citation type="journal article" date="2021" name="Front. Microbiol.">
        <title>Comprehensive Comparative Genomics and Phenotyping of Methylobacterium Species.</title>
        <authorList>
            <person name="Alessa O."/>
            <person name="Ogura Y."/>
            <person name="Fujitani Y."/>
            <person name="Takami H."/>
            <person name="Hayashi T."/>
            <person name="Sahin N."/>
            <person name="Tani A."/>
        </authorList>
    </citation>
    <scope>NUCLEOTIDE SEQUENCE</scope>
    <source>
        <strain evidence="2">DSM 17168</strain>
    </source>
</reference>